<evidence type="ECO:0000256" key="2">
    <source>
        <dbReference type="ARBA" id="ARBA00022664"/>
    </source>
</evidence>
<name>A0A8H6U4V4_9PEZI</name>
<dbReference type="InterPro" id="IPR035979">
    <property type="entry name" value="RBD_domain_sf"/>
</dbReference>
<feature type="region of interest" description="Disordered" evidence="9">
    <location>
        <begin position="1"/>
        <end position="159"/>
    </location>
</feature>
<dbReference type="GO" id="GO:0006397">
    <property type="term" value="P:mRNA processing"/>
    <property type="evidence" value="ECO:0007669"/>
    <property type="project" value="UniProtKB-KW"/>
</dbReference>
<dbReference type="OrthoDB" id="10266058at2759"/>
<reference evidence="11" key="1">
    <citation type="journal article" date="2020" name="Phytopathology">
        <title>Genome Sequence Resources of Colletotrichum truncatum, C. plurivorum, C. musicola, and C. sojae: Four Species Pathogenic to Soybean (Glycine max).</title>
        <authorList>
            <person name="Rogerio F."/>
            <person name="Boufleur T.R."/>
            <person name="Ciampi-Guillardi M."/>
            <person name="Sukno S.A."/>
            <person name="Thon M.R."/>
            <person name="Massola Junior N.S."/>
            <person name="Baroncelli R."/>
        </authorList>
    </citation>
    <scope>NUCLEOTIDE SEQUENCE</scope>
    <source>
        <strain evidence="11">LFN0074</strain>
    </source>
</reference>
<dbReference type="CDD" id="cd12232">
    <property type="entry name" value="RRM3_U2AF65"/>
    <property type="match status" value="1"/>
</dbReference>
<keyword evidence="6 8" id="KW-0539">Nucleus</keyword>
<dbReference type="PANTHER" id="PTHR23139">
    <property type="entry name" value="RNA-BINDING PROTEIN"/>
    <property type="match status" value="1"/>
</dbReference>
<dbReference type="Gene3D" id="3.30.70.330">
    <property type="match status" value="3"/>
</dbReference>
<keyword evidence="5 8" id="KW-0508">mRNA splicing</keyword>
<dbReference type="SMART" id="SM00360">
    <property type="entry name" value="RRM"/>
    <property type="match status" value="3"/>
</dbReference>
<dbReference type="PROSITE" id="PS50102">
    <property type="entry name" value="RRM"/>
    <property type="match status" value="3"/>
</dbReference>
<feature type="domain" description="RRM" evidence="10">
    <location>
        <begin position="346"/>
        <end position="424"/>
    </location>
</feature>
<evidence type="ECO:0000259" key="10">
    <source>
        <dbReference type="PROSITE" id="PS50102"/>
    </source>
</evidence>
<comment type="caution">
    <text evidence="11">The sequence shown here is derived from an EMBL/GenBank/DDBJ whole genome shotgun (WGS) entry which is preliminary data.</text>
</comment>
<comment type="subcellular location">
    <subcellularLocation>
        <location evidence="1 8">Nucleus</location>
    </subcellularLocation>
</comment>
<dbReference type="InterPro" id="IPR012677">
    <property type="entry name" value="Nucleotide-bd_a/b_plait_sf"/>
</dbReference>
<dbReference type="GO" id="GO:0003723">
    <property type="term" value="F:RNA binding"/>
    <property type="evidence" value="ECO:0007669"/>
    <property type="project" value="UniProtKB-UniRule"/>
</dbReference>
<comment type="function">
    <text evidence="8">Necessary for the splicing of pre-mRNA.</text>
</comment>
<organism evidence="11 12">
    <name type="scientific">Colletotrichum musicola</name>
    <dbReference type="NCBI Taxonomy" id="2175873"/>
    <lineage>
        <taxon>Eukaryota</taxon>
        <taxon>Fungi</taxon>
        <taxon>Dikarya</taxon>
        <taxon>Ascomycota</taxon>
        <taxon>Pezizomycotina</taxon>
        <taxon>Sordariomycetes</taxon>
        <taxon>Hypocreomycetidae</taxon>
        <taxon>Glomerellales</taxon>
        <taxon>Glomerellaceae</taxon>
        <taxon>Colletotrichum</taxon>
        <taxon>Colletotrichum orchidearum species complex</taxon>
    </lineage>
</organism>
<evidence type="ECO:0000313" key="12">
    <source>
        <dbReference type="Proteomes" id="UP000639643"/>
    </source>
</evidence>
<evidence type="ECO:0000256" key="4">
    <source>
        <dbReference type="ARBA" id="ARBA00022884"/>
    </source>
</evidence>
<feature type="compositionally biased region" description="Basic and acidic residues" evidence="9">
    <location>
        <begin position="60"/>
        <end position="136"/>
    </location>
</feature>
<evidence type="ECO:0000256" key="8">
    <source>
        <dbReference type="RuleBase" id="RU364135"/>
    </source>
</evidence>
<accession>A0A8H6U4V4</accession>
<feature type="domain" description="RRM" evidence="10">
    <location>
        <begin position="229"/>
        <end position="320"/>
    </location>
</feature>
<dbReference type="SUPFAM" id="SSF54928">
    <property type="entry name" value="RNA-binding domain, RBD"/>
    <property type="match status" value="2"/>
</dbReference>
<keyword evidence="2 8" id="KW-0507">mRNA processing</keyword>
<sequence length="553" mass="61635">MNGDGYSRVWDQRDRDDRRGGGDRGGGDRDRHRDRRRSRSPYDRSSRRREDEDSYATSRSHREREREDRYSGRDRRGGERGGEREWDRDRGSSRRDARRDDDDHRRRDRDPYDDRRRGGRGDRHDDGGAGRRERQRSATPPPKKREPTPDLTNITSVLERKRRLTQWDIKPPGYENVTAEQAKLSGMFPLPGAPRQQPMDPSKLQAIMNQPGGQVNSAALKPSNSRQAKRLLVNNLPPSATEDSIVGFFNLQLNGLNVIESTDPCSSCQVSKDHTFAVVEFRNASDATVALAFDGISMEPEDAANGEAGSKGLVIRRPKDYIVPAVVDDVPYEPGVVSNIVVDTPNKISIANMPLYLSDEQVTELLVSFGELKAFVLVRDKSTEESRGVAFCEYVEPAATDVAIQGLNGMDLGDKKLKVQKASVGVTQVAGVEMGVAAMSMLAGTTSTDSEETRVLQLLNMVTPEELMDNDDYEEIKEDVGEECAKFGQVLDIKIPRPVGGSRQSAGVGKIFVKFETKEVAKKALQALAGRKFADRTVVTTYFPEENFEVGAW</sequence>
<evidence type="ECO:0000256" key="5">
    <source>
        <dbReference type="ARBA" id="ARBA00023187"/>
    </source>
</evidence>
<dbReference type="InterPro" id="IPR006529">
    <property type="entry name" value="U2AF_lg"/>
</dbReference>
<evidence type="ECO:0000256" key="7">
    <source>
        <dbReference type="PROSITE-ProRule" id="PRU00176"/>
    </source>
</evidence>
<dbReference type="Proteomes" id="UP000639643">
    <property type="component" value="Unassembled WGS sequence"/>
</dbReference>
<dbReference type="SMART" id="SM00361">
    <property type="entry name" value="RRM_1"/>
    <property type="match status" value="1"/>
</dbReference>
<dbReference type="EMBL" id="WIGM01000101">
    <property type="protein sequence ID" value="KAF6840366.1"/>
    <property type="molecule type" value="Genomic_DNA"/>
</dbReference>
<dbReference type="AlphaFoldDB" id="A0A8H6U4V4"/>
<dbReference type="GO" id="GO:0008380">
    <property type="term" value="P:RNA splicing"/>
    <property type="evidence" value="ECO:0007669"/>
    <property type="project" value="UniProtKB-KW"/>
</dbReference>
<dbReference type="CDD" id="cd12231">
    <property type="entry name" value="RRM2_U2AF65"/>
    <property type="match status" value="1"/>
</dbReference>
<dbReference type="InterPro" id="IPR000504">
    <property type="entry name" value="RRM_dom"/>
</dbReference>
<keyword evidence="12" id="KW-1185">Reference proteome</keyword>
<proteinExistence type="inferred from homology"/>
<keyword evidence="3" id="KW-0677">Repeat</keyword>
<feature type="compositionally biased region" description="Basic and acidic residues" evidence="9">
    <location>
        <begin position="10"/>
        <end position="31"/>
    </location>
</feature>
<keyword evidence="4 7" id="KW-0694">RNA-binding</keyword>
<dbReference type="GO" id="GO:0005634">
    <property type="term" value="C:nucleus"/>
    <property type="evidence" value="ECO:0007669"/>
    <property type="project" value="UniProtKB-SubCell"/>
</dbReference>
<feature type="domain" description="RRM" evidence="10">
    <location>
        <begin position="454"/>
        <end position="545"/>
    </location>
</feature>
<protein>
    <recommendedName>
        <fullName evidence="8">Splicing factor U2AF subunit</fullName>
    </recommendedName>
    <alternativeName>
        <fullName evidence="8">U2 snRNP auxiliary factor large subunit</fullName>
    </alternativeName>
</protein>
<evidence type="ECO:0000256" key="6">
    <source>
        <dbReference type="ARBA" id="ARBA00023242"/>
    </source>
</evidence>
<gene>
    <name evidence="11" type="ORF">CMUS01_03963</name>
</gene>
<evidence type="ECO:0000256" key="9">
    <source>
        <dbReference type="SAM" id="MobiDB-lite"/>
    </source>
</evidence>
<dbReference type="Pfam" id="PF00076">
    <property type="entry name" value="RRM_1"/>
    <property type="match status" value="2"/>
</dbReference>
<comment type="similarity">
    <text evidence="8">Belongs to the splicing factor SR family.</text>
</comment>
<evidence type="ECO:0000313" key="11">
    <source>
        <dbReference type="EMBL" id="KAF6840366.1"/>
    </source>
</evidence>
<evidence type="ECO:0000256" key="3">
    <source>
        <dbReference type="ARBA" id="ARBA00022737"/>
    </source>
</evidence>
<dbReference type="NCBIfam" id="TIGR01642">
    <property type="entry name" value="U2AF_lg"/>
    <property type="match status" value="1"/>
</dbReference>
<evidence type="ECO:0000256" key="1">
    <source>
        <dbReference type="ARBA" id="ARBA00004123"/>
    </source>
</evidence>
<feature type="compositionally biased region" description="Basic and acidic residues" evidence="9">
    <location>
        <begin position="40"/>
        <end position="51"/>
    </location>
</feature>
<dbReference type="FunFam" id="3.30.70.330:FF:000097">
    <property type="entry name" value="U2 snRNP auxiliary factor large subunit"/>
    <property type="match status" value="1"/>
</dbReference>
<dbReference type="InterPro" id="IPR003954">
    <property type="entry name" value="RRM_euk-type"/>
</dbReference>